<dbReference type="Gene3D" id="3.30.559.10">
    <property type="entry name" value="Chloramphenicol acetyltransferase-like domain"/>
    <property type="match status" value="1"/>
</dbReference>
<dbReference type="PANTHER" id="PTHR31896:SF66">
    <property type="entry name" value="ANTHRANILATE N-HYDROXYCINNAMOYL_BENZOYLTRANSFERASE-LIKE PROTEIN"/>
    <property type="match status" value="1"/>
</dbReference>
<proteinExistence type="predicted"/>
<evidence type="ECO:0000313" key="2">
    <source>
        <dbReference type="EMBL" id="JAU16603.1"/>
    </source>
</evidence>
<protein>
    <submittedName>
        <fullName evidence="2">Putative acetyltransferase</fullName>
    </submittedName>
</protein>
<dbReference type="Pfam" id="PF02458">
    <property type="entry name" value="Transferase"/>
    <property type="match status" value="1"/>
</dbReference>
<organism evidence="2">
    <name type="scientific">Noccaea caerulescens</name>
    <name type="common">Alpine penny-cress</name>
    <name type="synonym">Thlaspi caerulescens</name>
    <dbReference type="NCBI Taxonomy" id="107243"/>
    <lineage>
        <taxon>Eukaryota</taxon>
        <taxon>Viridiplantae</taxon>
        <taxon>Streptophyta</taxon>
        <taxon>Embryophyta</taxon>
        <taxon>Tracheophyta</taxon>
        <taxon>Spermatophyta</taxon>
        <taxon>Magnoliopsida</taxon>
        <taxon>eudicotyledons</taxon>
        <taxon>Gunneridae</taxon>
        <taxon>Pentapetalae</taxon>
        <taxon>rosids</taxon>
        <taxon>malvids</taxon>
        <taxon>Brassicales</taxon>
        <taxon>Brassicaceae</taxon>
        <taxon>Coluteocarpeae</taxon>
        <taxon>Noccaea</taxon>
    </lineage>
</organism>
<evidence type="ECO:0000256" key="1">
    <source>
        <dbReference type="ARBA" id="ARBA00022679"/>
    </source>
</evidence>
<keyword evidence="1 2" id="KW-0808">Transferase</keyword>
<dbReference type="GO" id="GO:0016740">
    <property type="term" value="F:transferase activity"/>
    <property type="evidence" value="ECO:0007669"/>
    <property type="project" value="UniProtKB-KW"/>
</dbReference>
<name>A0A1J3D978_NOCCA</name>
<dbReference type="InterPro" id="IPR051283">
    <property type="entry name" value="Sec_Metabolite_Acyltrans"/>
</dbReference>
<reference evidence="2" key="1">
    <citation type="submission" date="2016-07" db="EMBL/GenBank/DDBJ databases">
        <title>De novo transcriptome assembly of four accessions of the metal hyperaccumulator plant Noccaea caerulescens.</title>
        <authorList>
            <person name="Blande D."/>
            <person name="Halimaa P."/>
            <person name="Tervahauta A.I."/>
            <person name="Aarts M.G."/>
            <person name="Karenlampi S.O."/>
        </authorList>
    </citation>
    <scope>NUCLEOTIDE SEQUENCE</scope>
</reference>
<gene>
    <name evidence="2" type="ORF">GA_TR7581_c2_g1_i1_g.24704</name>
</gene>
<dbReference type="PANTHER" id="PTHR31896">
    <property type="entry name" value="FAMILY REGULATORY PROTEIN, PUTATIVE (AFU_ORTHOLOGUE AFUA_3G14730)-RELATED"/>
    <property type="match status" value="1"/>
</dbReference>
<dbReference type="InterPro" id="IPR023213">
    <property type="entry name" value="CAT-like_dom_sf"/>
</dbReference>
<dbReference type="EMBL" id="GEVI01015717">
    <property type="protein sequence ID" value="JAU16603.1"/>
    <property type="molecule type" value="Transcribed_RNA"/>
</dbReference>
<accession>A0A1J3D978</accession>
<sequence>MANDVVISETIVRPESYVDGSDRIGLRYISLHGISSSFKPNTHKEVLSLKIFYPFAGRLAKNENEDDETVSFFVDCDGSGVKFVHASATTISVSDVLEPADGTVPDFLTGFIPGNGVRSCDGISESLIAFQVTELKDGVLIGYGSNHMIADGFSFWSLVGDLLYRVSP</sequence>
<dbReference type="AlphaFoldDB" id="A0A1J3D978"/>